<dbReference type="Pfam" id="PF12821">
    <property type="entry name" value="ThrE_2"/>
    <property type="match status" value="1"/>
</dbReference>
<dbReference type="AlphaFoldDB" id="A0AAP9J489"/>
<feature type="domain" description="Threonine/Serine exporter ThrE" evidence="9">
    <location>
        <begin position="8"/>
        <end position="133"/>
    </location>
</feature>
<dbReference type="PANTHER" id="PTHR34390">
    <property type="entry name" value="UPF0442 PROTEIN YJJB-RELATED"/>
    <property type="match status" value="1"/>
</dbReference>
<keyword evidence="4 8" id="KW-0812">Transmembrane</keyword>
<feature type="transmembrane region" description="Helical" evidence="8">
    <location>
        <begin position="81"/>
        <end position="100"/>
    </location>
</feature>
<evidence type="ECO:0000256" key="1">
    <source>
        <dbReference type="ARBA" id="ARBA00004651"/>
    </source>
</evidence>
<name>A0AAP9J489_PANTH</name>
<comment type="similarity">
    <text evidence="7">Belongs to the ThrE exporter (TC 2.A.79) family.</text>
</comment>
<evidence type="ECO:0000256" key="2">
    <source>
        <dbReference type="ARBA" id="ARBA00022475"/>
    </source>
</evidence>
<gene>
    <name evidence="10" type="ORF">FLT43_25715</name>
</gene>
<dbReference type="InterPro" id="IPR050539">
    <property type="entry name" value="ThrE_Dicarb/AminoAcid_Exp"/>
</dbReference>
<keyword evidence="5 8" id="KW-1133">Transmembrane helix</keyword>
<evidence type="ECO:0000256" key="3">
    <source>
        <dbReference type="ARBA" id="ARBA00022519"/>
    </source>
</evidence>
<accession>A0AAP9J489</accession>
<organism evidence="10 11">
    <name type="scientific">Paenibacillus thiaminolyticus</name>
    <name type="common">Bacillus thiaminolyticus</name>
    <dbReference type="NCBI Taxonomy" id="49283"/>
    <lineage>
        <taxon>Bacteria</taxon>
        <taxon>Bacillati</taxon>
        <taxon>Bacillota</taxon>
        <taxon>Bacilli</taxon>
        <taxon>Bacillales</taxon>
        <taxon>Paenibacillaceae</taxon>
        <taxon>Paenibacillus</taxon>
    </lineage>
</organism>
<feature type="transmembrane region" description="Helical" evidence="8">
    <location>
        <begin position="112"/>
        <end position="136"/>
    </location>
</feature>
<evidence type="ECO:0000259" key="9">
    <source>
        <dbReference type="Pfam" id="PF12821"/>
    </source>
</evidence>
<comment type="subcellular location">
    <subcellularLocation>
        <location evidence="1">Cell membrane</location>
        <topology evidence="1">Multi-pass membrane protein</topology>
    </subcellularLocation>
</comment>
<evidence type="ECO:0000313" key="10">
    <source>
        <dbReference type="EMBL" id="QDM47499.1"/>
    </source>
</evidence>
<evidence type="ECO:0000256" key="6">
    <source>
        <dbReference type="ARBA" id="ARBA00023136"/>
    </source>
</evidence>
<evidence type="ECO:0000256" key="7">
    <source>
        <dbReference type="ARBA" id="ARBA00034125"/>
    </source>
</evidence>
<dbReference type="GO" id="GO:0015744">
    <property type="term" value="P:succinate transport"/>
    <property type="evidence" value="ECO:0007669"/>
    <property type="project" value="TreeGrafter"/>
</dbReference>
<evidence type="ECO:0000256" key="4">
    <source>
        <dbReference type="ARBA" id="ARBA00022692"/>
    </source>
</evidence>
<evidence type="ECO:0000256" key="5">
    <source>
        <dbReference type="ARBA" id="ARBA00022989"/>
    </source>
</evidence>
<sequence>MRELAGHMLFSFISSVSFGALCNVPKRSIVAGGIIGIIGWIAYIELTAHGYGVFMSSLACSLLLSFAGQLAASTYKMPVTVYFVPGLVPVVPGITFYEAFRSLVLGQYTASGVVFLHVGYGAVGLACGIAAADALYRLTIGTVMRRCRNG</sequence>
<evidence type="ECO:0000256" key="8">
    <source>
        <dbReference type="SAM" id="Phobius"/>
    </source>
</evidence>
<dbReference type="Proteomes" id="UP000315377">
    <property type="component" value="Chromosome"/>
</dbReference>
<reference evidence="10 11" key="1">
    <citation type="submission" date="2019-07" db="EMBL/GenBank/DDBJ databases">
        <title>Paenibacillus thiaminolyticus NRRL B-4156.</title>
        <authorList>
            <person name="Hehnly C."/>
            <person name="Zhang L."/>
        </authorList>
    </citation>
    <scope>NUCLEOTIDE SEQUENCE [LARGE SCALE GENOMIC DNA]</scope>
    <source>
        <strain evidence="10 11">NRRL B-4156</strain>
    </source>
</reference>
<dbReference type="GO" id="GO:0005886">
    <property type="term" value="C:plasma membrane"/>
    <property type="evidence" value="ECO:0007669"/>
    <property type="project" value="UniProtKB-SubCell"/>
</dbReference>
<keyword evidence="2" id="KW-1003">Cell membrane</keyword>
<protein>
    <submittedName>
        <fullName evidence="10">Threonine/serine exporter</fullName>
    </submittedName>
</protein>
<feature type="transmembrane region" description="Helical" evidence="8">
    <location>
        <begin position="53"/>
        <end position="75"/>
    </location>
</feature>
<dbReference type="EMBL" id="CP041405">
    <property type="protein sequence ID" value="QDM47499.1"/>
    <property type="molecule type" value="Genomic_DNA"/>
</dbReference>
<keyword evidence="3" id="KW-0997">Cell inner membrane</keyword>
<dbReference type="PANTHER" id="PTHR34390:SF1">
    <property type="entry name" value="SUCCINATE TRANSPORTER SUBUNIT YJJB-RELATED"/>
    <property type="match status" value="1"/>
</dbReference>
<keyword evidence="6 8" id="KW-0472">Membrane</keyword>
<proteinExistence type="inferred from homology"/>
<dbReference type="InterPro" id="IPR024528">
    <property type="entry name" value="ThrE_2"/>
</dbReference>
<evidence type="ECO:0000313" key="11">
    <source>
        <dbReference type="Proteomes" id="UP000315377"/>
    </source>
</evidence>
<feature type="transmembrane region" description="Helical" evidence="8">
    <location>
        <begin position="29"/>
        <end position="46"/>
    </location>
</feature>